<organism evidence="9 10">
    <name type="scientific">Fodinicola feengrottensis</name>
    <dbReference type="NCBI Taxonomy" id="435914"/>
    <lineage>
        <taxon>Bacteria</taxon>
        <taxon>Bacillati</taxon>
        <taxon>Actinomycetota</taxon>
        <taxon>Actinomycetes</taxon>
        <taxon>Mycobacteriales</taxon>
        <taxon>Fodinicola</taxon>
    </lineage>
</organism>
<evidence type="ECO:0000259" key="8">
    <source>
        <dbReference type="PROSITE" id="PS50850"/>
    </source>
</evidence>
<keyword evidence="5 7" id="KW-1133">Transmembrane helix</keyword>
<dbReference type="Proteomes" id="UP001500618">
    <property type="component" value="Unassembled WGS sequence"/>
</dbReference>
<feature type="domain" description="Major facilitator superfamily (MFS) profile" evidence="8">
    <location>
        <begin position="1"/>
        <end position="376"/>
    </location>
</feature>
<sequence>MTMGLLVSTLGPLLPGIRAEFGVGPQDAGLLVSAVPLGCIAGTLIVLFLNRRFHARVLLAATGVTMAVGLVGAATTPSWWLVCGSLVIVGMGYGAATALVNGVIAVAYGSRSAGLLNLLNGVFGVAAVVGPFVVSGLAGGLPGLPPRFAYLPYVLVAIFSAVLVSRLPTGFSTIPEGAAAPEVLADSPSRGPVRNTQLQSYGRLALVAAMLGSYVATEVAASSFATTHLLAAGADAGTAVRATSLFYVGLAGGRLLVVPVAARIGAGRLMLGCAGLAAGLLVVTWALPLGGFTYLLVGAAMGPIFPTALAWVSGQGLGRDALPIALTAANIGGLILPPIIGAVIGAVGATAAPLPMAASVAISALLISYLLFSARRSSVK</sequence>
<feature type="transmembrane region" description="Helical" evidence="7">
    <location>
        <begin position="86"/>
        <end position="108"/>
    </location>
</feature>
<feature type="transmembrane region" description="Helical" evidence="7">
    <location>
        <begin position="204"/>
        <end position="225"/>
    </location>
</feature>
<dbReference type="Gene3D" id="1.20.1250.20">
    <property type="entry name" value="MFS general substrate transporter like domains"/>
    <property type="match status" value="2"/>
</dbReference>
<dbReference type="SUPFAM" id="SSF103473">
    <property type="entry name" value="MFS general substrate transporter"/>
    <property type="match status" value="1"/>
</dbReference>
<dbReference type="Pfam" id="PF07690">
    <property type="entry name" value="MFS_1"/>
    <property type="match status" value="1"/>
</dbReference>
<evidence type="ECO:0000256" key="7">
    <source>
        <dbReference type="SAM" id="Phobius"/>
    </source>
</evidence>
<feature type="transmembrane region" description="Helical" evidence="7">
    <location>
        <begin position="324"/>
        <end position="348"/>
    </location>
</feature>
<feature type="transmembrane region" description="Helical" evidence="7">
    <location>
        <begin position="57"/>
        <end position="80"/>
    </location>
</feature>
<comment type="similarity">
    <text evidence="2">Belongs to the major facilitator superfamily.</text>
</comment>
<keyword evidence="10" id="KW-1185">Reference proteome</keyword>
<dbReference type="PROSITE" id="PS50850">
    <property type="entry name" value="MFS"/>
    <property type="match status" value="1"/>
</dbReference>
<dbReference type="PANTHER" id="PTHR23514">
    <property type="entry name" value="BYPASS OF STOP CODON PROTEIN 6"/>
    <property type="match status" value="1"/>
</dbReference>
<evidence type="ECO:0000256" key="4">
    <source>
        <dbReference type="ARBA" id="ARBA00022692"/>
    </source>
</evidence>
<feature type="transmembrane region" description="Helical" evidence="7">
    <location>
        <begin position="354"/>
        <end position="372"/>
    </location>
</feature>
<keyword evidence="4 7" id="KW-0812">Transmembrane</keyword>
<dbReference type="InterPro" id="IPR051788">
    <property type="entry name" value="MFS_Transporter"/>
</dbReference>
<dbReference type="InterPro" id="IPR020846">
    <property type="entry name" value="MFS_dom"/>
</dbReference>
<accession>A0ABN2I7N1</accession>
<evidence type="ECO:0000313" key="10">
    <source>
        <dbReference type="Proteomes" id="UP001500618"/>
    </source>
</evidence>
<feature type="transmembrane region" description="Helical" evidence="7">
    <location>
        <begin position="269"/>
        <end position="287"/>
    </location>
</feature>
<dbReference type="InterPro" id="IPR036259">
    <property type="entry name" value="MFS_trans_sf"/>
</dbReference>
<name>A0ABN2I7N1_9ACTN</name>
<comment type="caution">
    <text evidence="9">The sequence shown here is derived from an EMBL/GenBank/DDBJ whole genome shotgun (WGS) entry which is preliminary data.</text>
</comment>
<evidence type="ECO:0000256" key="6">
    <source>
        <dbReference type="ARBA" id="ARBA00023136"/>
    </source>
</evidence>
<proteinExistence type="inferred from homology"/>
<dbReference type="InterPro" id="IPR011701">
    <property type="entry name" value="MFS"/>
</dbReference>
<feature type="transmembrane region" description="Helical" evidence="7">
    <location>
        <begin position="245"/>
        <end position="262"/>
    </location>
</feature>
<keyword evidence="6 7" id="KW-0472">Membrane</keyword>
<evidence type="ECO:0000256" key="3">
    <source>
        <dbReference type="ARBA" id="ARBA00022448"/>
    </source>
</evidence>
<evidence type="ECO:0000256" key="2">
    <source>
        <dbReference type="ARBA" id="ARBA00008335"/>
    </source>
</evidence>
<evidence type="ECO:0000256" key="5">
    <source>
        <dbReference type="ARBA" id="ARBA00022989"/>
    </source>
</evidence>
<evidence type="ECO:0000313" key="9">
    <source>
        <dbReference type="EMBL" id="GAA1700066.1"/>
    </source>
</evidence>
<evidence type="ECO:0000256" key="1">
    <source>
        <dbReference type="ARBA" id="ARBA00004651"/>
    </source>
</evidence>
<protein>
    <recommendedName>
        <fullName evidence="8">Major facilitator superfamily (MFS) profile domain-containing protein</fullName>
    </recommendedName>
</protein>
<feature type="transmembrane region" description="Helical" evidence="7">
    <location>
        <begin position="150"/>
        <end position="167"/>
    </location>
</feature>
<feature type="transmembrane region" description="Helical" evidence="7">
    <location>
        <begin position="115"/>
        <end position="138"/>
    </location>
</feature>
<feature type="transmembrane region" description="Helical" evidence="7">
    <location>
        <begin position="293"/>
        <end position="312"/>
    </location>
</feature>
<keyword evidence="3" id="KW-0813">Transport</keyword>
<reference evidence="9 10" key="1">
    <citation type="journal article" date="2019" name="Int. J. Syst. Evol. Microbiol.">
        <title>The Global Catalogue of Microorganisms (GCM) 10K type strain sequencing project: providing services to taxonomists for standard genome sequencing and annotation.</title>
        <authorList>
            <consortium name="The Broad Institute Genomics Platform"/>
            <consortium name="The Broad Institute Genome Sequencing Center for Infectious Disease"/>
            <person name="Wu L."/>
            <person name="Ma J."/>
        </authorList>
    </citation>
    <scope>NUCLEOTIDE SEQUENCE [LARGE SCALE GENOMIC DNA]</scope>
    <source>
        <strain evidence="9 10">JCM 14718</strain>
    </source>
</reference>
<dbReference type="EMBL" id="BAAANY010000023">
    <property type="protein sequence ID" value="GAA1700066.1"/>
    <property type="molecule type" value="Genomic_DNA"/>
</dbReference>
<dbReference type="PANTHER" id="PTHR23514:SF3">
    <property type="entry name" value="BYPASS OF STOP CODON PROTEIN 6"/>
    <property type="match status" value="1"/>
</dbReference>
<feature type="transmembrane region" description="Helical" evidence="7">
    <location>
        <begin position="29"/>
        <end position="50"/>
    </location>
</feature>
<comment type="subcellular location">
    <subcellularLocation>
        <location evidence="1">Cell membrane</location>
        <topology evidence="1">Multi-pass membrane protein</topology>
    </subcellularLocation>
</comment>
<gene>
    <name evidence="9" type="ORF">GCM10009765_56860</name>
</gene>